<evidence type="ECO:0008006" key="3">
    <source>
        <dbReference type="Google" id="ProtNLM"/>
    </source>
</evidence>
<dbReference type="Proteomes" id="UP000305282">
    <property type="component" value="Unassembled WGS sequence"/>
</dbReference>
<gene>
    <name evidence="1" type="ORF">E7Y31_13175</name>
</gene>
<reference evidence="1 2" key="1">
    <citation type="submission" date="2019-04" db="EMBL/GenBank/DDBJ databases">
        <title>Draft genome sequences for three unisolated Alnus-infective Frankia Sp+ strains, AgTrS, AiOr and AvVan, the first sequenced Frankia strains able to sporulate in-planta.</title>
        <authorList>
            <person name="Bethencourt L."/>
            <person name="Vautrin F."/>
            <person name="Taib N."/>
            <person name="Dubost A."/>
            <person name="Castro-Garcia L."/>
            <person name="Imbaud O."/>
            <person name="Abrouk D."/>
            <person name="Fournier P."/>
            <person name="Briolay J."/>
            <person name="Nguyen A."/>
            <person name="Normand P."/>
            <person name="Fernandez M.P."/>
            <person name="Brochier-Armanet C."/>
            <person name="Herrera-Belaroussi A."/>
        </authorList>
    </citation>
    <scope>NUCLEOTIDE SEQUENCE [LARGE SCALE GENOMIC DNA]</scope>
    <source>
        <strain evidence="1 2">AvVan</strain>
    </source>
</reference>
<sequence>MPRSVHVARLYPDSGQVGKLDGQGHAARGLWNLLHEWHMTCREHRRPMLAVAEVDRQMREARKNPPEGFEWLSVLPAQAGQQVLKQYQAAWKRCYAGLARPPRFTSRRRARPAVVFRRRVG</sequence>
<accession>A0A4S5EPB7</accession>
<proteinExistence type="predicted"/>
<keyword evidence="2" id="KW-1185">Reference proteome</keyword>
<dbReference type="AlphaFoldDB" id="A0A4S5EPB7"/>
<organism evidence="1 2">
    <name type="scientific">Candidatus Frankia alpina</name>
    <dbReference type="NCBI Taxonomy" id="2699483"/>
    <lineage>
        <taxon>Bacteria</taxon>
        <taxon>Bacillati</taxon>
        <taxon>Actinomycetota</taxon>
        <taxon>Actinomycetes</taxon>
        <taxon>Frankiales</taxon>
        <taxon>Frankiaceae</taxon>
        <taxon>Frankia</taxon>
    </lineage>
</organism>
<evidence type="ECO:0000313" key="2">
    <source>
        <dbReference type="Proteomes" id="UP000305282"/>
    </source>
</evidence>
<name>A0A4S5EPB7_9ACTN</name>
<comment type="caution">
    <text evidence="1">The sequence shown here is derived from an EMBL/GenBank/DDBJ whole genome shotgun (WGS) entry which is preliminary data.</text>
</comment>
<evidence type="ECO:0000313" key="1">
    <source>
        <dbReference type="EMBL" id="THJ74151.1"/>
    </source>
</evidence>
<dbReference type="EMBL" id="SSXH01000308">
    <property type="protein sequence ID" value="THJ74151.1"/>
    <property type="molecule type" value="Genomic_DNA"/>
</dbReference>
<protein>
    <recommendedName>
        <fullName evidence="3">Transposase</fullName>
    </recommendedName>
</protein>